<sequence length="105" mass="12057">MDEYYFDDKIYIDWSTWSPACDKRVALVSNQLRIEVGSNHVLFPFLRNLHFIAQDDASDSILVSNPTDPETAFFVHPTFSKRTESNSAFPSTHIIPADCIPKHLR</sequence>
<name>A0A2T0W2U4_9RHOB</name>
<comment type="caution">
    <text evidence="1">The sequence shown here is derived from an EMBL/GenBank/DDBJ whole genome shotgun (WGS) entry which is preliminary data.</text>
</comment>
<dbReference type="AlphaFoldDB" id="A0A2T0W2U4"/>
<organism evidence="1 2">
    <name type="scientific">Yoonia maritima</name>
    <dbReference type="NCBI Taxonomy" id="1435347"/>
    <lineage>
        <taxon>Bacteria</taxon>
        <taxon>Pseudomonadati</taxon>
        <taxon>Pseudomonadota</taxon>
        <taxon>Alphaproteobacteria</taxon>
        <taxon>Rhodobacterales</taxon>
        <taxon>Paracoccaceae</taxon>
        <taxon>Yoonia</taxon>
    </lineage>
</organism>
<keyword evidence="2" id="KW-1185">Reference proteome</keyword>
<protein>
    <submittedName>
        <fullName evidence="1">Uncharacterized protein</fullName>
    </submittedName>
</protein>
<gene>
    <name evidence="1" type="ORF">CLV80_102180</name>
</gene>
<evidence type="ECO:0000313" key="2">
    <source>
        <dbReference type="Proteomes" id="UP000238007"/>
    </source>
</evidence>
<dbReference type="Proteomes" id="UP000238007">
    <property type="component" value="Unassembled WGS sequence"/>
</dbReference>
<dbReference type="EMBL" id="PVTP01000002">
    <property type="protein sequence ID" value="PRY79535.1"/>
    <property type="molecule type" value="Genomic_DNA"/>
</dbReference>
<reference evidence="1 2" key="1">
    <citation type="submission" date="2018-03" db="EMBL/GenBank/DDBJ databases">
        <title>Genomic Encyclopedia of Archaeal and Bacterial Type Strains, Phase II (KMG-II): from individual species to whole genera.</title>
        <authorList>
            <person name="Goeker M."/>
        </authorList>
    </citation>
    <scope>NUCLEOTIDE SEQUENCE [LARGE SCALE GENOMIC DNA]</scope>
    <source>
        <strain evidence="1 2">DSM 101533</strain>
    </source>
</reference>
<evidence type="ECO:0000313" key="1">
    <source>
        <dbReference type="EMBL" id="PRY79535.1"/>
    </source>
</evidence>
<accession>A0A2T0W2U4</accession>
<proteinExistence type="predicted"/>